<organism evidence="1 2">
    <name type="scientific">Arthrobacter ginsengisoli</name>
    <dbReference type="NCBI Taxonomy" id="1356565"/>
    <lineage>
        <taxon>Bacteria</taxon>
        <taxon>Bacillati</taxon>
        <taxon>Actinomycetota</taxon>
        <taxon>Actinomycetes</taxon>
        <taxon>Micrococcales</taxon>
        <taxon>Micrococcaceae</taxon>
        <taxon>Arthrobacter</taxon>
    </lineage>
</organism>
<comment type="caution">
    <text evidence="1">The sequence shown here is derived from an EMBL/GenBank/DDBJ whole genome shotgun (WGS) entry which is preliminary data.</text>
</comment>
<dbReference type="Proteomes" id="UP001252243">
    <property type="component" value="Unassembled WGS sequence"/>
</dbReference>
<keyword evidence="2" id="KW-1185">Reference proteome</keyword>
<protein>
    <submittedName>
        <fullName evidence="1">Uncharacterized protein</fullName>
    </submittedName>
</protein>
<accession>A0ABU1UBL5</accession>
<name>A0ABU1UBL5_9MICC</name>
<evidence type="ECO:0000313" key="1">
    <source>
        <dbReference type="EMBL" id="MDR7082526.1"/>
    </source>
</evidence>
<gene>
    <name evidence="1" type="ORF">J2X01_001815</name>
</gene>
<dbReference type="RefSeq" id="WP_310055872.1">
    <property type="nucleotide sequence ID" value="NZ_JAVDVQ010000006.1"/>
</dbReference>
<proteinExistence type="predicted"/>
<sequence length="69" mass="7700">MTTVTECIQIQVDSRRVLDERLNDAVRGLQQIAMETGTQGILLTRHTPGHYTAALSDQVPFGMTRELTN</sequence>
<reference evidence="1 2" key="1">
    <citation type="submission" date="2023-07" db="EMBL/GenBank/DDBJ databases">
        <title>Sorghum-associated microbial communities from plants grown in Nebraska, USA.</title>
        <authorList>
            <person name="Schachtman D."/>
        </authorList>
    </citation>
    <scope>NUCLEOTIDE SEQUENCE [LARGE SCALE GENOMIC DNA]</scope>
    <source>
        <strain evidence="1 2">BE167</strain>
    </source>
</reference>
<evidence type="ECO:0000313" key="2">
    <source>
        <dbReference type="Proteomes" id="UP001252243"/>
    </source>
</evidence>
<dbReference type="EMBL" id="JAVDVQ010000006">
    <property type="protein sequence ID" value="MDR7082526.1"/>
    <property type="molecule type" value="Genomic_DNA"/>
</dbReference>